<sequence>MGGSPPTLRQLRRLLWRDDWQEPCIRNLARVRSEDAIYLLPDLELFRGEADRDEGRTEVCVATPNGRKEAAGNIAEEAWVAIYVSISKSTSASTLEELQGNEALTSDNGDPIATLLYHRGHPLREIIIVEGEILINNVLQAYEFGVDMLKKEINFQDPRPPQKKVSSAESNNQPATKPSNPNRPRTRSLSTAATILQLSFSPTPMIMSLDRGDTSSIISAASRNDRSFQQSVSISRSVSRRISGFAMCSRAAARWSFVMSCTIDWYSFDPGLRASSAARRRRCVVPVAFVSPLRAEQTTTTRCCDM</sequence>
<feature type="compositionally biased region" description="Polar residues" evidence="1">
    <location>
        <begin position="164"/>
        <end position="188"/>
    </location>
</feature>
<accession>A0A433QUJ4</accession>
<dbReference type="AlphaFoldDB" id="A0A433QUJ4"/>
<feature type="region of interest" description="Disordered" evidence="1">
    <location>
        <begin position="156"/>
        <end position="188"/>
    </location>
</feature>
<comment type="caution">
    <text evidence="2">The sequence shown here is derived from an EMBL/GenBank/DDBJ whole genome shotgun (WGS) entry which is preliminary data.</text>
</comment>
<protein>
    <submittedName>
        <fullName evidence="2">Uncharacterized protein</fullName>
    </submittedName>
</protein>
<keyword evidence="3" id="KW-1185">Reference proteome</keyword>
<evidence type="ECO:0000256" key="1">
    <source>
        <dbReference type="SAM" id="MobiDB-lite"/>
    </source>
</evidence>
<gene>
    <name evidence="2" type="ORF">BC938DRAFT_471520</name>
</gene>
<evidence type="ECO:0000313" key="2">
    <source>
        <dbReference type="EMBL" id="RUS33471.1"/>
    </source>
</evidence>
<evidence type="ECO:0000313" key="3">
    <source>
        <dbReference type="Proteomes" id="UP000274822"/>
    </source>
</evidence>
<reference evidence="2 3" key="1">
    <citation type="journal article" date="2018" name="New Phytol.">
        <title>Phylogenomics of Endogonaceae and evolution of mycorrhizas within Mucoromycota.</title>
        <authorList>
            <person name="Chang Y."/>
            <person name="Desiro A."/>
            <person name="Na H."/>
            <person name="Sandor L."/>
            <person name="Lipzen A."/>
            <person name="Clum A."/>
            <person name="Barry K."/>
            <person name="Grigoriev I.V."/>
            <person name="Martin F.M."/>
            <person name="Stajich J.E."/>
            <person name="Smith M.E."/>
            <person name="Bonito G."/>
            <person name="Spatafora J.W."/>
        </authorList>
    </citation>
    <scope>NUCLEOTIDE SEQUENCE [LARGE SCALE GENOMIC DNA]</scope>
    <source>
        <strain evidence="2 3">AD002</strain>
    </source>
</reference>
<name>A0A433QUJ4_9FUNG</name>
<proteinExistence type="predicted"/>
<organism evidence="2 3">
    <name type="scientific">Jimgerdemannia flammicorona</name>
    <dbReference type="NCBI Taxonomy" id="994334"/>
    <lineage>
        <taxon>Eukaryota</taxon>
        <taxon>Fungi</taxon>
        <taxon>Fungi incertae sedis</taxon>
        <taxon>Mucoromycota</taxon>
        <taxon>Mucoromycotina</taxon>
        <taxon>Endogonomycetes</taxon>
        <taxon>Endogonales</taxon>
        <taxon>Endogonaceae</taxon>
        <taxon>Jimgerdemannia</taxon>
    </lineage>
</organism>
<dbReference type="Proteomes" id="UP000274822">
    <property type="component" value="Unassembled WGS sequence"/>
</dbReference>
<dbReference type="EMBL" id="RBNJ01001175">
    <property type="protein sequence ID" value="RUS33471.1"/>
    <property type="molecule type" value="Genomic_DNA"/>
</dbReference>